<protein>
    <submittedName>
        <fullName evidence="5">Chagasin family peptidase inhibitor I42</fullName>
    </submittedName>
</protein>
<keyword evidence="2" id="KW-0789">Thiol protease inhibitor</keyword>
<keyword evidence="3" id="KW-0732">Signal</keyword>
<dbReference type="PANTHER" id="PTHR36530:SF1">
    <property type="entry name" value="AMOEBIASIN-1"/>
    <property type="match status" value="1"/>
</dbReference>
<dbReference type="Gene3D" id="2.60.40.2020">
    <property type="match status" value="1"/>
</dbReference>
<proteinExistence type="predicted"/>
<feature type="chain" id="PRO_5039585543" evidence="3">
    <location>
        <begin position="24"/>
        <end position="135"/>
    </location>
</feature>
<evidence type="ECO:0000313" key="5">
    <source>
        <dbReference type="EMBL" id="SDY42609.1"/>
    </source>
</evidence>
<keyword evidence="6" id="KW-1185">Reference proteome</keyword>
<dbReference type="PANTHER" id="PTHR36530">
    <property type="entry name" value="INHIBITOR OF CYSTEINE PEPTIDASE"/>
    <property type="match status" value="1"/>
</dbReference>
<dbReference type="AlphaFoldDB" id="A0A1H3JSN1"/>
<organism evidence="5 6">
    <name type="scientific">Eubacterium barkeri</name>
    <name type="common">Clostridium barkeri</name>
    <dbReference type="NCBI Taxonomy" id="1528"/>
    <lineage>
        <taxon>Bacteria</taxon>
        <taxon>Bacillati</taxon>
        <taxon>Bacillota</taxon>
        <taxon>Clostridia</taxon>
        <taxon>Eubacteriales</taxon>
        <taxon>Eubacteriaceae</taxon>
        <taxon>Eubacterium</taxon>
    </lineage>
</organism>
<dbReference type="STRING" id="1528.SAMN04488579_1339"/>
<feature type="domain" description="Proteinase inhibitor I42 chagasin" evidence="4">
    <location>
        <begin position="38"/>
        <end position="125"/>
    </location>
</feature>
<dbReference type="InterPro" id="IPR018990">
    <property type="entry name" value="Prot_inh_I42_chagasin"/>
</dbReference>
<dbReference type="Pfam" id="PF09394">
    <property type="entry name" value="Inhibitor_I42"/>
    <property type="match status" value="1"/>
</dbReference>
<evidence type="ECO:0000259" key="4">
    <source>
        <dbReference type="Pfam" id="PF09394"/>
    </source>
</evidence>
<dbReference type="GO" id="GO:0004869">
    <property type="term" value="F:cysteine-type endopeptidase inhibitor activity"/>
    <property type="evidence" value="ECO:0007669"/>
    <property type="project" value="UniProtKB-KW"/>
</dbReference>
<evidence type="ECO:0000256" key="1">
    <source>
        <dbReference type="ARBA" id="ARBA00022690"/>
    </source>
</evidence>
<reference evidence="6" key="1">
    <citation type="submission" date="2016-10" db="EMBL/GenBank/DDBJ databases">
        <authorList>
            <person name="Varghese N."/>
            <person name="Submissions S."/>
        </authorList>
    </citation>
    <scope>NUCLEOTIDE SEQUENCE [LARGE SCALE GENOMIC DNA]</scope>
    <source>
        <strain evidence="6">VPI 5359</strain>
    </source>
</reference>
<keyword evidence="1" id="KW-0646">Protease inhibitor</keyword>
<feature type="signal peptide" evidence="3">
    <location>
        <begin position="1"/>
        <end position="23"/>
    </location>
</feature>
<dbReference type="Proteomes" id="UP000199652">
    <property type="component" value="Unassembled WGS sequence"/>
</dbReference>
<sequence>MKKAHLLLGGVTILIAILCGCSARGTTTETKVGASFEGKTVIITLTENPSTGYTWSYAIADPNILSFSNDIYAPEDTAGKTTGSGGTHTYTFLGIAPGTTTITMTEKRDWEGGDIAQTQTFTVTVSTDGQIESIN</sequence>
<name>A0A1H3JSN1_EUBBA</name>
<evidence type="ECO:0000313" key="6">
    <source>
        <dbReference type="Proteomes" id="UP000199652"/>
    </source>
</evidence>
<dbReference type="PROSITE" id="PS51257">
    <property type="entry name" value="PROKAR_LIPOPROTEIN"/>
    <property type="match status" value="1"/>
</dbReference>
<dbReference type="SUPFAM" id="SSF141066">
    <property type="entry name" value="ICP-like"/>
    <property type="match status" value="1"/>
</dbReference>
<dbReference type="InterPro" id="IPR036331">
    <property type="entry name" value="Chagasin-like_sf"/>
</dbReference>
<dbReference type="InterPro" id="IPR052781">
    <property type="entry name" value="Cys_protease_inhibitor_I42"/>
</dbReference>
<dbReference type="RefSeq" id="WP_176770955.1">
    <property type="nucleotide sequence ID" value="NZ_FNOU01000033.1"/>
</dbReference>
<gene>
    <name evidence="5" type="ORF">SAMN04488579_1339</name>
</gene>
<dbReference type="EMBL" id="FNOU01000033">
    <property type="protein sequence ID" value="SDY42609.1"/>
    <property type="molecule type" value="Genomic_DNA"/>
</dbReference>
<evidence type="ECO:0000256" key="3">
    <source>
        <dbReference type="SAM" id="SignalP"/>
    </source>
</evidence>
<accession>A0A1H3JSN1</accession>
<evidence type="ECO:0000256" key="2">
    <source>
        <dbReference type="ARBA" id="ARBA00022704"/>
    </source>
</evidence>